<name>A0ABP6UUX1_9PSEU</name>
<comment type="caution">
    <text evidence="3">The sequence shown here is derived from an EMBL/GenBank/DDBJ whole genome shotgun (WGS) entry which is preliminary data.</text>
</comment>
<keyword evidence="4" id="KW-1185">Reference proteome</keyword>
<dbReference type="InterPro" id="IPR020616">
    <property type="entry name" value="Thiolase_N"/>
</dbReference>
<organism evidence="3 4">
    <name type="scientific">Amycolatopsis ultiminotia</name>
    <dbReference type="NCBI Taxonomy" id="543629"/>
    <lineage>
        <taxon>Bacteria</taxon>
        <taxon>Bacillati</taxon>
        <taxon>Actinomycetota</taxon>
        <taxon>Actinomycetes</taxon>
        <taxon>Pseudonocardiales</taxon>
        <taxon>Pseudonocardiaceae</taxon>
        <taxon>Amycolatopsis</taxon>
    </lineage>
</organism>
<feature type="domain" description="Thiolase N-terminal" evidence="1">
    <location>
        <begin position="4"/>
        <end position="232"/>
    </location>
</feature>
<dbReference type="Proteomes" id="UP001500689">
    <property type="component" value="Unassembled WGS sequence"/>
</dbReference>
<gene>
    <name evidence="3" type="ORF">GCM10022222_01260</name>
</gene>
<evidence type="ECO:0000313" key="4">
    <source>
        <dbReference type="Proteomes" id="UP001500689"/>
    </source>
</evidence>
<dbReference type="PANTHER" id="PTHR42870:SF1">
    <property type="entry name" value="NON-SPECIFIC LIPID-TRANSFER PROTEIN-LIKE 2"/>
    <property type="match status" value="1"/>
</dbReference>
<proteinExistence type="predicted"/>
<evidence type="ECO:0000259" key="1">
    <source>
        <dbReference type="Pfam" id="PF00108"/>
    </source>
</evidence>
<dbReference type="Pfam" id="PF00108">
    <property type="entry name" value="Thiolase_N"/>
    <property type="match status" value="1"/>
</dbReference>
<dbReference type="PIRSF" id="PIRSF000429">
    <property type="entry name" value="Ac-CoA_Ac_transf"/>
    <property type="match status" value="1"/>
</dbReference>
<dbReference type="PANTHER" id="PTHR42870">
    <property type="entry name" value="ACETYL-COA C-ACETYLTRANSFERASE"/>
    <property type="match status" value="1"/>
</dbReference>
<dbReference type="InterPro" id="IPR016039">
    <property type="entry name" value="Thiolase-like"/>
</dbReference>
<accession>A0ABP6UUX1</accession>
<dbReference type="SUPFAM" id="SSF53901">
    <property type="entry name" value="Thiolase-like"/>
    <property type="match status" value="2"/>
</dbReference>
<evidence type="ECO:0000259" key="2">
    <source>
        <dbReference type="Pfam" id="PF22691"/>
    </source>
</evidence>
<dbReference type="Pfam" id="PF22691">
    <property type="entry name" value="Thiolase_C_1"/>
    <property type="match status" value="1"/>
</dbReference>
<evidence type="ECO:0000313" key="3">
    <source>
        <dbReference type="EMBL" id="GAA3523066.1"/>
    </source>
</evidence>
<protein>
    <submittedName>
        <fullName evidence="3">Thiolase family protein</fullName>
    </submittedName>
</protein>
<dbReference type="InterPro" id="IPR055140">
    <property type="entry name" value="Thiolase_C_2"/>
</dbReference>
<dbReference type="Gene3D" id="3.40.47.10">
    <property type="match status" value="1"/>
</dbReference>
<dbReference type="InterPro" id="IPR002155">
    <property type="entry name" value="Thiolase"/>
</dbReference>
<dbReference type="CDD" id="cd00829">
    <property type="entry name" value="SCP-x_thiolase"/>
    <property type="match status" value="1"/>
</dbReference>
<reference evidence="4" key="1">
    <citation type="journal article" date="2019" name="Int. J. Syst. Evol. Microbiol.">
        <title>The Global Catalogue of Microorganisms (GCM) 10K type strain sequencing project: providing services to taxonomists for standard genome sequencing and annotation.</title>
        <authorList>
            <consortium name="The Broad Institute Genomics Platform"/>
            <consortium name="The Broad Institute Genome Sequencing Center for Infectious Disease"/>
            <person name="Wu L."/>
            <person name="Ma J."/>
        </authorList>
    </citation>
    <scope>NUCLEOTIDE SEQUENCE [LARGE SCALE GENOMIC DNA]</scope>
    <source>
        <strain evidence="4">JCM 16898</strain>
    </source>
</reference>
<dbReference type="RefSeq" id="WP_344854224.1">
    <property type="nucleotide sequence ID" value="NZ_BAAAZN010000001.1"/>
</dbReference>
<feature type="domain" description="Thiolase C-terminal" evidence="2">
    <location>
        <begin position="258"/>
        <end position="375"/>
    </location>
</feature>
<dbReference type="EMBL" id="BAAAZN010000001">
    <property type="protein sequence ID" value="GAA3523066.1"/>
    <property type="molecule type" value="Genomic_DNA"/>
</dbReference>
<sequence>MRNVVIAGVGMTPFARRPGTGIRALANAASAEALKDAGVSADDVEIVYFGNAVAGTVTGQDMIRGQVAFRHSDLAGHPVINVENACASGSSAFHLAVHAVSGGQYDVALAVGAEQLTHADKTRPFRALRGSTDVFEIGEAGEDEDWTRSILMEFYAQEARAFLTRSDATVEDFARVAVKNRMHARLNPLAQFSAEQTIEEVLRSRMVVDPLTLPMCSPTTDGSAAVVVCSEQYARDRSIGSLLRVRGCELKGGKDTLPVTEATAAVYRSAGIGVDEADVIELHDAAAPAELIQYAEIGLCAEGEEAGLIRDGSTAIGGRIPVNTSGGLMSRGHALGATGIAQLAELAVQLRGRAGERQVENARVGLAVNTGGWMGGGYAVAVGTVLEALQ</sequence>